<dbReference type="KEGG" id="rlt:Rleg2_6101"/>
<protein>
    <submittedName>
        <fullName evidence="7">ABC transporter related</fullName>
    </submittedName>
</protein>
<dbReference type="InterPro" id="IPR003593">
    <property type="entry name" value="AAA+_ATPase"/>
</dbReference>
<comment type="similarity">
    <text evidence="1">Belongs to the ABC transporter superfamily.</text>
</comment>
<dbReference type="PANTHER" id="PTHR43820">
    <property type="entry name" value="HIGH-AFFINITY BRANCHED-CHAIN AMINO ACID TRANSPORT ATP-BINDING PROTEIN LIVF"/>
    <property type="match status" value="1"/>
</dbReference>
<evidence type="ECO:0000313" key="7">
    <source>
        <dbReference type="EMBL" id="ACI59490.1"/>
    </source>
</evidence>
<dbReference type="InterPro" id="IPR027417">
    <property type="entry name" value="P-loop_NTPase"/>
</dbReference>
<dbReference type="Pfam" id="PF00005">
    <property type="entry name" value="ABC_tran"/>
    <property type="match status" value="1"/>
</dbReference>
<sequence>MASGISIESLKVRYGKLEAVKQLDLSLRGGELVAVVGPNGAGKSTTVRTLAGLVTPVSGNVLIDGINANRLSPEERVRLNLAFVPEDRGIFRRLTVRENLKLGLLAGAKKSGSGLNLAAVISLFPILGERQAQAAGLLSGGEQQQLAIARALLTKPSYLVIDEPSLGLGPQVITTVYEALREVRDGYGLGVLVVEQSLRRVRKYANRVLILREGVVRSEHAVDESIDFAELERAYFGVE</sequence>
<name>A0ABF7QZC3_RHILW</name>
<dbReference type="RefSeq" id="WP_012559757.1">
    <property type="nucleotide sequence ID" value="NC_011370.1"/>
</dbReference>
<accession>A0ABF7QZC3</accession>
<keyword evidence="4" id="KW-0067">ATP-binding</keyword>
<gene>
    <name evidence="7" type="ordered locus">Rleg2_6101</name>
</gene>
<evidence type="ECO:0000256" key="4">
    <source>
        <dbReference type="ARBA" id="ARBA00022840"/>
    </source>
</evidence>
<dbReference type="CDD" id="cd03224">
    <property type="entry name" value="ABC_TM1139_LivF_branched"/>
    <property type="match status" value="1"/>
</dbReference>
<evidence type="ECO:0000259" key="6">
    <source>
        <dbReference type="PROSITE" id="PS50893"/>
    </source>
</evidence>
<dbReference type="SMART" id="SM00382">
    <property type="entry name" value="AAA"/>
    <property type="match status" value="1"/>
</dbReference>
<dbReference type="GO" id="GO:0006865">
    <property type="term" value="P:amino acid transport"/>
    <property type="evidence" value="ECO:0007669"/>
    <property type="project" value="UniProtKB-KW"/>
</dbReference>
<evidence type="ECO:0000313" key="8">
    <source>
        <dbReference type="Proteomes" id="UP000008330"/>
    </source>
</evidence>
<evidence type="ECO:0000256" key="1">
    <source>
        <dbReference type="ARBA" id="ARBA00005417"/>
    </source>
</evidence>
<dbReference type="PROSITE" id="PS50893">
    <property type="entry name" value="ABC_TRANSPORTER_2"/>
    <property type="match status" value="1"/>
</dbReference>
<dbReference type="InterPro" id="IPR052156">
    <property type="entry name" value="BCAA_Transport_ATP-bd_LivF"/>
</dbReference>
<dbReference type="AlphaFoldDB" id="A0ABF7QZC3"/>
<proteinExistence type="inferred from homology"/>
<keyword evidence="2" id="KW-0813">Transport</keyword>
<dbReference type="EMBL" id="CP001195">
    <property type="protein sequence ID" value="ACI59490.1"/>
    <property type="molecule type" value="Genomic_DNA"/>
</dbReference>
<feature type="domain" description="ABC transporter" evidence="6">
    <location>
        <begin position="5"/>
        <end position="238"/>
    </location>
</feature>
<keyword evidence="8" id="KW-1185">Reference proteome</keyword>
<keyword evidence="5" id="KW-0029">Amino-acid transport</keyword>
<reference evidence="7 8" key="1">
    <citation type="journal article" date="2010" name="Stand. Genomic Sci.">
        <title>Complete genome sequence of Rhizobium leguminosarum bv trifolii strain WSM2304, an effective microsymbiont of the South American clover Trifolium polymorphum.</title>
        <authorList>
            <person name="Reeve W."/>
            <person name="O'Hara G."/>
            <person name="Chain P."/>
            <person name="Ardley J."/>
            <person name="Brau L."/>
            <person name="Nandesena K."/>
            <person name="Tiwari R."/>
            <person name="Malfatti S."/>
            <person name="Kiss H."/>
            <person name="Lapidus A."/>
            <person name="Copeland A."/>
            <person name="Nolan M."/>
            <person name="Land M."/>
            <person name="Ivanova N."/>
            <person name="Mavromatis K."/>
            <person name="Markowitz V."/>
            <person name="Kyrpides N."/>
            <person name="Melino V."/>
            <person name="Denton M."/>
            <person name="Yates R."/>
            <person name="Howieson J."/>
        </authorList>
    </citation>
    <scope>NUCLEOTIDE SEQUENCE [LARGE SCALE GENOMIC DNA]</scope>
    <source>
        <strain evidence="7 8">WSM2304</strain>
    </source>
</reference>
<keyword evidence="3" id="KW-0547">Nucleotide-binding</keyword>
<dbReference type="Gene3D" id="3.40.50.300">
    <property type="entry name" value="P-loop containing nucleotide triphosphate hydrolases"/>
    <property type="match status" value="1"/>
</dbReference>
<evidence type="ECO:0000256" key="3">
    <source>
        <dbReference type="ARBA" id="ARBA00022741"/>
    </source>
</evidence>
<dbReference type="PANTHER" id="PTHR43820:SF4">
    <property type="entry name" value="HIGH-AFFINITY BRANCHED-CHAIN AMINO ACID TRANSPORT ATP-BINDING PROTEIN LIVF"/>
    <property type="match status" value="1"/>
</dbReference>
<organism evidence="7 8">
    <name type="scientific">Rhizobium leguminosarum bv. trifolii (strain WSM2304)</name>
    <dbReference type="NCBI Taxonomy" id="395492"/>
    <lineage>
        <taxon>Bacteria</taxon>
        <taxon>Pseudomonadati</taxon>
        <taxon>Pseudomonadota</taxon>
        <taxon>Alphaproteobacteria</taxon>
        <taxon>Hyphomicrobiales</taxon>
        <taxon>Rhizobiaceae</taxon>
        <taxon>Rhizobium/Agrobacterium group</taxon>
        <taxon>Rhizobium</taxon>
    </lineage>
</organism>
<dbReference type="GO" id="GO:0005524">
    <property type="term" value="F:ATP binding"/>
    <property type="evidence" value="ECO:0007669"/>
    <property type="project" value="UniProtKB-KW"/>
</dbReference>
<evidence type="ECO:0000256" key="5">
    <source>
        <dbReference type="ARBA" id="ARBA00022970"/>
    </source>
</evidence>
<evidence type="ECO:0000256" key="2">
    <source>
        <dbReference type="ARBA" id="ARBA00022448"/>
    </source>
</evidence>
<dbReference type="InterPro" id="IPR003439">
    <property type="entry name" value="ABC_transporter-like_ATP-bd"/>
</dbReference>
<dbReference type="Proteomes" id="UP000008330">
    <property type="component" value="Plasmid pRLG203"/>
</dbReference>
<geneLocation type="plasmid" evidence="7 8">
    <name>pRLG203</name>
</geneLocation>
<keyword evidence="7" id="KW-0614">Plasmid</keyword>
<dbReference type="SUPFAM" id="SSF52540">
    <property type="entry name" value="P-loop containing nucleoside triphosphate hydrolases"/>
    <property type="match status" value="1"/>
</dbReference>